<comment type="subcellular location">
    <subcellularLocation>
        <location evidence="1">Cytoplasm</location>
    </subcellularLocation>
</comment>
<dbReference type="PANTHER" id="PTHR10663">
    <property type="entry name" value="GUANYL-NUCLEOTIDE EXCHANGE FACTOR"/>
    <property type="match status" value="1"/>
</dbReference>
<dbReference type="PROSITE" id="PS50096">
    <property type="entry name" value="IQ"/>
    <property type="match status" value="1"/>
</dbReference>
<dbReference type="PANTHER" id="PTHR10663:SF342">
    <property type="entry name" value="FI21420P1"/>
    <property type="match status" value="1"/>
</dbReference>
<proteinExistence type="inferred from homology"/>
<dbReference type="Pfam" id="PF16453">
    <property type="entry name" value="IQ_SEC7_PH"/>
    <property type="match status" value="1"/>
</dbReference>
<evidence type="ECO:0000256" key="6">
    <source>
        <dbReference type="SAM" id="MobiDB-lite"/>
    </source>
</evidence>
<comment type="caution">
    <text evidence="8">The sequence shown here is derived from an EMBL/GenBank/DDBJ whole genome shotgun (WGS) entry which is preliminary data.</text>
</comment>
<evidence type="ECO:0000259" key="7">
    <source>
        <dbReference type="PROSITE" id="PS50190"/>
    </source>
</evidence>
<dbReference type="Gene3D" id="2.30.29.30">
    <property type="entry name" value="Pleckstrin-homology domain (PH domain)/Phosphotyrosine-binding domain (PTB)"/>
    <property type="match status" value="1"/>
</dbReference>
<evidence type="ECO:0000313" key="9">
    <source>
        <dbReference type="Proteomes" id="UP001651158"/>
    </source>
</evidence>
<organism evidence="8 9">
    <name type="scientific">Taenia crassiceps</name>
    <dbReference type="NCBI Taxonomy" id="6207"/>
    <lineage>
        <taxon>Eukaryota</taxon>
        <taxon>Metazoa</taxon>
        <taxon>Spiralia</taxon>
        <taxon>Lophotrochozoa</taxon>
        <taxon>Platyhelminthes</taxon>
        <taxon>Cestoda</taxon>
        <taxon>Eucestoda</taxon>
        <taxon>Cyclophyllidea</taxon>
        <taxon>Taeniidae</taxon>
        <taxon>Taenia</taxon>
    </lineage>
</organism>
<dbReference type="Gene3D" id="1.10.220.20">
    <property type="match status" value="1"/>
</dbReference>
<feature type="region of interest" description="Disordered" evidence="6">
    <location>
        <begin position="838"/>
        <end position="877"/>
    </location>
</feature>
<evidence type="ECO:0000256" key="2">
    <source>
        <dbReference type="ARBA" id="ARBA00006248"/>
    </source>
</evidence>
<sequence length="1010" mass="112224">MRAWIRGASLSSGGVLISSASSTTSLLYSGLYFLDHQFTSVSQMHANRSTLGSTRALSLSTEHMNKEPSLIAIPPPMSNLPYDPPHLSRWQQAPQRFQGCNNSRSGSAVAPRIDALQQHQSTSKSATLNDQFRALTLHPRNHCDPHRASTIRPGIIDTTTYELSDDLRAKEVDLMERCYGGRLRAQRAARIIQRKYREYRMRAQYAQLRSDRRLTNRLTNGLNSYYPEDQREAQHLASMEDLVIDRAYLDWESEAAGSPGGGSIPDLTVEAKGSRSSAPSGTTESPESGEVSSHSCSNLTAPKSHHPPQPSSPGTGTGSTSGFVSSPGSCSSGSLPTEHTQSNAQVTRQASEHQTQQPLVYYVMDRGEERVHQQAQQLYVAVPVRSDQQYINLVPQHHQPQQQQQQQRYLTQPATATAVLVRRCSTGSNSMQAPVWCTPDGKMYTLAYAEQPATALVVSPPSRQPIVVAPIRREGNGGGLGNSPVLVQLHHHSTSASAGVAPATNAVPVSSRTPVTSAAVADRCRKRLYRVCLNYFNKSPVKGMDMLIRFRFLEASPRQIARFLHIRRGLARTAIGEYLGEMKHDLCVATARQFIRQVDFREKEIDEALRLMMSLFRTPGESQKIVHLMTAFQLAYVEQNSARVKAQFRNPESVMILAYAIIMLHTDMYSPNVRPGSKMTREDFVNNLRGIDDGEDLDRNLLLAIFDRMQAGEMLVAPDHTDQVRRVHRLLTGPLRPTNLVLPQRRLVCYCRLYEVPDKTKRDRNGPHQRDVFLFNDLLLVTKAIRKRRKESSSSAASTTTYQVRACITLLGIRVTTFETPHYENGFSLYHVDQSSATLNNDGDEKKKGSTPTSSTSAKRSDSQKSASEASRGTPVISFNAKTQSDKLRLLEDIQECITETLEMDRIRLDDVLCKQTPIPKPQDAAAAISYGLPQGPVAAAPVPHSRHGRGGCYQSHLSADTTSMGLLAPTRGASVCAPDYHNHHHQQNHHVPALQRPRAYVYRSHEQSR</sequence>
<dbReference type="InterPro" id="IPR011993">
    <property type="entry name" value="PH-like_dom_sf"/>
</dbReference>
<feature type="compositionally biased region" description="Low complexity" evidence="6">
    <location>
        <begin position="312"/>
        <end position="337"/>
    </location>
</feature>
<feature type="domain" description="SEC7" evidence="7">
    <location>
        <begin position="518"/>
        <end position="712"/>
    </location>
</feature>
<dbReference type="InterPro" id="IPR023394">
    <property type="entry name" value="Sec7_C_sf"/>
</dbReference>
<dbReference type="InterPro" id="IPR033742">
    <property type="entry name" value="IQSEC_PH"/>
</dbReference>
<name>A0ABR4QQV9_9CEST</name>
<evidence type="ECO:0000256" key="1">
    <source>
        <dbReference type="ARBA" id="ARBA00004496"/>
    </source>
</evidence>
<dbReference type="CDD" id="cd00171">
    <property type="entry name" value="Sec7"/>
    <property type="match status" value="1"/>
</dbReference>
<protein>
    <submittedName>
        <fullName evidence="8">IQ motif and SEC7 domain-containing protein 1</fullName>
    </submittedName>
</protein>
<gene>
    <name evidence="8" type="ORF">TcWFU_005344</name>
</gene>
<keyword evidence="5" id="KW-0175">Coiled coil</keyword>
<dbReference type="EMBL" id="JAKROA010000001">
    <property type="protein sequence ID" value="KAL5112126.1"/>
    <property type="molecule type" value="Genomic_DNA"/>
</dbReference>
<dbReference type="PROSITE" id="PS50190">
    <property type="entry name" value="SEC7"/>
    <property type="match status" value="1"/>
</dbReference>
<feature type="compositionally biased region" description="Polar residues" evidence="6">
    <location>
        <begin position="338"/>
        <end position="354"/>
    </location>
</feature>
<dbReference type="Gene3D" id="1.10.1000.11">
    <property type="entry name" value="Arf Nucleotide-binding Site Opener,domain 2"/>
    <property type="match status" value="1"/>
</dbReference>
<dbReference type="Pfam" id="PF01369">
    <property type="entry name" value="Sec7"/>
    <property type="match status" value="1"/>
</dbReference>
<evidence type="ECO:0000256" key="3">
    <source>
        <dbReference type="ARBA" id="ARBA00022490"/>
    </source>
</evidence>
<dbReference type="InterPro" id="IPR035999">
    <property type="entry name" value="Sec7_dom_sf"/>
</dbReference>
<evidence type="ECO:0000313" key="8">
    <source>
        <dbReference type="EMBL" id="KAL5112126.1"/>
    </source>
</evidence>
<reference evidence="8 9" key="1">
    <citation type="journal article" date="2022" name="Front. Cell. Infect. Microbiol.">
        <title>The Genomes of Two Strains of Taenia crassiceps the Animal Model for the Study of Human Cysticercosis.</title>
        <authorList>
            <person name="Bobes R.J."/>
            <person name="Estrada K."/>
            <person name="Rios-Valencia D.G."/>
            <person name="Calderon-Gallegos A."/>
            <person name="de la Torre P."/>
            <person name="Carrero J.C."/>
            <person name="Sanchez-Flores A."/>
            <person name="Laclette J.P."/>
        </authorList>
    </citation>
    <scope>NUCLEOTIDE SEQUENCE [LARGE SCALE GENOMIC DNA]</scope>
    <source>
        <strain evidence="8">WFUcys</strain>
    </source>
</reference>
<keyword evidence="4" id="KW-0597">Phosphoprotein</keyword>
<keyword evidence="3" id="KW-0963">Cytoplasm</keyword>
<feature type="compositionally biased region" description="Polar residues" evidence="6">
    <location>
        <begin position="274"/>
        <end position="301"/>
    </location>
</feature>
<dbReference type="InterPro" id="IPR000904">
    <property type="entry name" value="Sec7_dom"/>
</dbReference>
<evidence type="ECO:0000256" key="4">
    <source>
        <dbReference type="ARBA" id="ARBA00022553"/>
    </source>
</evidence>
<evidence type="ECO:0000256" key="5">
    <source>
        <dbReference type="ARBA" id="ARBA00023054"/>
    </source>
</evidence>
<keyword evidence="9" id="KW-1185">Reference proteome</keyword>
<dbReference type="Proteomes" id="UP001651158">
    <property type="component" value="Unassembled WGS sequence"/>
</dbReference>
<dbReference type="SUPFAM" id="SSF48425">
    <property type="entry name" value="Sec7 domain"/>
    <property type="match status" value="1"/>
</dbReference>
<comment type="similarity">
    <text evidence="2">Belongs to the BRAG family.</text>
</comment>
<dbReference type="SUPFAM" id="SSF50729">
    <property type="entry name" value="PH domain-like"/>
    <property type="match status" value="1"/>
</dbReference>
<dbReference type="SMART" id="SM00222">
    <property type="entry name" value="Sec7"/>
    <property type="match status" value="1"/>
</dbReference>
<feature type="region of interest" description="Disordered" evidence="6">
    <location>
        <begin position="255"/>
        <end position="354"/>
    </location>
</feature>
<accession>A0ABR4QQV9</accession>